<dbReference type="PANTHER" id="PTHR30146:SF154">
    <property type="entry name" value="TRANSCRIPTION REGULATOR, MEMBER OF GALR FAMILY"/>
    <property type="match status" value="1"/>
</dbReference>
<dbReference type="InterPro" id="IPR001761">
    <property type="entry name" value="Peripla_BP/Lac1_sug-bd_dom"/>
</dbReference>
<dbReference type="PROSITE" id="PS50932">
    <property type="entry name" value="HTH_LACI_2"/>
    <property type="match status" value="1"/>
</dbReference>
<dbReference type="RefSeq" id="WP_110433992.1">
    <property type="nucleotide sequence ID" value="NZ_QGLR01000012.1"/>
</dbReference>
<dbReference type="SUPFAM" id="SSF53822">
    <property type="entry name" value="Periplasmic binding protein-like I"/>
    <property type="match status" value="1"/>
</dbReference>
<keyword evidence="7" id="KW-1185">Reference proteome</keyword>
<dbReference type="CDD" id="cd01392">
    <property type="entry name" value="HTH_LacI"/>
    <property type="match status" value="1"/>
</dbReference>
<dbReference type="Pfam" id="PF00532">
    <property type="entry name" value="Peripla_BP_1"/>
    <property type="match status" value="1"/>
</dbReference>
<dbReference type="PANTHER" id="PTHR30146">
    <property type="entry name" value="LACI-RELATED TRANSCRIPTIONAL REPRESSOR"/>
    <property type="match status" value="1"/>
</dbReference>
<dbReference type="Gene3D" id="3.40.50.2300">
    <property type="match status" value="2"/>
</dbReference>
<name>A0A2V4E697_9GAMM</name>
<dbReference type="OrthoDB" id="9808332at2"/>
<evidence type="ECO:0000256" key="1">
    <source>
        <dbReference type="ARBA" id="ARBA00023015"/>
    </source>
</evidence>
<feature type="domain" description="HTH cro/C1-type" evidence="5">
    <location>
        <begin position="3"/>
        <end position="46"/>
    </location>
</feature>
<reference evidence="6 7" key="1">
    <citation type="submission" date="2018-05" db="EMBL/GenBank/DDBJ databases">
        <title>Reference genomes for bee gut microbiota database.</title>
        <authorList>
            <person name="Ellegaard K.M."/>
        </authorList>
    </citation>
    <scope>NUCLEOTIDE SEQUENCE [LARGE SCALE GENOMIC DNA]</scope>
    <source>
        <strain evidence="6 7">ESL0182</strain>
    </source>
</reference>
<dbReference type="PRINTS" id="PR00036">
    <property type="entry name" value="HTHLACI"/>
</dbReference>
<feature type="domain" description="HTH lacI-type" evidence="4">
    <location>
        <begin position="2"/>
        <end position="56"/>
    </location>
</feature>
<evidence type="ECO:0000313" key="7">
    <source>
        <dbReference type="Proteomes" id="UP000247932"/>
    </source>
</evidence>
<dbReference type="InterPro" id="IPR028082">
    <property type="entry name" value="Peripla_BP_I"/>
</dbReference>
<protein>
    <submittedName>
        <fullName evidence="6">LacI family transcriptional regulator</fullName>
    </submittedName>
</protein>
<accession>A0A2V4E697</accession>
<evidence type="ECO:0000256" key="3">
    <source>
        <dbReference type="ARBA" id="ARBA00023163"/>
    </source>
</evidence>
<dbReference type="PROSITE" id="PS00356">
    <property type="entry name" value="HTH_LACI_1"/>
    <property type="match status" value="1"/>
</dbReference>
<proteinExistence type="predicted"/>
<keyword evidence="1" id="KW-0805">Transcription regulation</keyword>
<dbReference type="Gene3D" id="3.40.190.10">
    <property type="entry name" value="Periplasmic binding protein-like II"/>
    <property type="match status" value="2"/>
</dbReference>
<keyword evidence="2" id="KW-0238">DNA-binding</keyword>
<dbReference type="InterPro" id="IPR006059">
    <property type="entry name" value="SBP"/>
</dbReference>
<dbReference type="InterPro" id="IPR001387">
    <property type="entry name" value="Cro/C1-type_HTH"/>
</dbReference>
<dbReference type="Proteomes" id="UP000247932">
    <property type="component" value="Unassembled WGS sequence"/>
</dbReference>
<gene>
    <name evidence="6" type="ORF">DKK70_10755</name>
</gene>
<dbReference type="Gene3D" id="1.10.260.40">
    <property type="entry name" value="lambda repressor-like DNA-binding domains"/>
    <property type="match status" value="1"/>
</dbReference>
<evidence type="ECO:0000313" key="6">
    <source>
        <dbReference type="EMBL" id="PXZ06436.1"/>
    </source>
</evidence>
<comment type="caution">
    <text evidence="6">The sequence shown here is derived from an EMBL/GenBank/DDBJ whole genome shotgun (WGS) entry which is preliminary data.</text>
</comment>
<dbReference type="InterPro" id="IPR010982">
    <property type="entry name" value="Lambda_DNA-bd_dom_sf"/>
</dbReference>
<dbReference type="PROSITE" id="PS50943">
    <property type="entry name" value="HTH_CROC1"/>
    <property type="match status" value="1"/>
</dbReference>
<evidence type="ECO:0000259" key="4">
    <source>
        <dbReference type="PROSITE" id="PS50932"/>
    </source>
</evidence>
<dbReference type="EMBL" id="QGLR01000012">
    <property type="protein sequence ID" value="PXZ06436.1"/>
    <property type="molecule type" value="Genomic_DNA"/>
</dbReference>
<evidence type="ECO:0000259" key="5">
    <source>
        <dbReference type="PROSITE" id="PS50943"/>
    </source>
</evidence>
<dbReference type="Pfam" id="PF01547">
    <property type="entry name" value="SBP_bac_1"/>
    <property type="match status" value="1"/>
</dbReference>
<dbReference type="SUPFAM" id="SSF53850">
    <property type="entry name" value="Periplasmic binding protein-like II"/>
    <property type="match status" value="1"/>
</dbReference>
<organism evidence="6 7">
    <name type="scientific">Gilliamella apicola</name>
    <dbReference type="NCBI Taxonomy" id="1196095"/>
    <lineage>
        <taxon>Bacteria</taxon>
        <taxon>Pseudomonadati</taxon>
        <taxon>Pseudomonadota</taxon>
        <taxon>Gammaproteobacteria</taxon>
        <taxon>Orbales</taxon>
        <taxon>Orbaceae</taxon>
        <taxon>Gilliamella</taxon>
    </lineage>
</organism>
<dbReference type="SUPFAM" id="SSF47413">
    <property type="entry name" value="lambda repressor-like DNA-binding domains"/>
    <property type="match status" value="1"/>
</dbReference>
<sequence>MATIKDIAKLAGVSHGTVSNVLNDRGNVSVKKIKLVEQAIQQLGYQINLSAKTLREGSTKSISVILPNITSEQYSNLYDGLFSQANRLGYELSLYLTYDSKELELQLIQKIAAKRDHAIIVVSSLSDATDYYQKVKLPKEKIIFVYRKPLSAQQFVSLDYEKAGQDIAKELMKKSYRRIGLFSNSEHYTHIQTFKKGLQNTFKEQHYDITLNNITSKPSNGTYNLAFSFFADEQVNYDAIITMDMDRAHFVRNANYFGSLQSCPAIYTLTNNSFFYEDNIYQYHMNYGILSEQIIKLIEGKTVNQIENKGFSLLPDSGSDNITKHSQTINFLILPSPSTQAVKKLLPHFKKMSGIDVNLIIKPFDEIYPVLNQLEQHQQIDIIRIDMAGLPWFAPSVFKPLTNLDINLNQLLAKYPPEIVERFSYVNGTAYAIPFDPSVQMLFYRKDLFNDPLIKRAYYETYRQHLDIPKSFKEFDQIATFFNRQQNPESLVEFGSCITLGNYELIASEFLVRYYSQGGKLINANQFGLNPAIALSTLNQMRSFISVAKNIQSTWWQESVNLFEQGKLAMLIVYMNLFSYINHRNILPLVGYAKVPGKKSLFGGGSLGISKYSSKEEQVKTFFNWLYSTEISEQIALLGGATAQNTIFQNHRIIKSYPWLPVVQQQYANGIRENSMTGNAVNLRLMENIIGKHLTQWIINQYSSKQVIELINSEIEKNMANK</sequence>
<dbReference type="Pfam" id="PF00356">
    <property type="entry name" value="LacI"/>
    <property type="match status" value="1"/>
</dbReference>
<dbReference type="GO" id="GO:0003700">
    <property type="term" value="F:DNA-binding transcription factor activity"/>
    <property type="evidence" value="ECO:0007669"/>
    <property type="project" value="TreeGrafter"/>
</dbReference>
<dbReference type="InterPro" id="IPR000843">
    <property type="entry name" value="HTH_LacI"/>
</dbReference>
<evidence type="ECO:0000256" key="2">
    <source>
        <dbReference type="ARBA" id="ARBA00023125"/>
    </source>
</evidence>
<keyword evidence="3" id="KW-0804">Transcription</keyword>
<dbReference type="GO" id="GO:0000976">
    <property type="term" value="F:transcription cis-regulatory region binding"/>
    <property type="evidence" value="ECO:0007669"/>
    <property type="project" value="TreeGrafter"/>
</dbReference>
<dbReference type="AlphaFoldDB" id="A0A2V4E697"/>
<dbReference type="SMART" id="SM00354">
    <property type="entry name" value="HTH_LACI"/>
    <property type="match status" value="1"/>
</dbReference>